<dbReference type="Gene3D" id="3.40.630.40">
    <property type="entry name" value="Zn-dependent exopeptidases"/>
    <property type="match status" value="1"/>
</dbReference>
<comment type="caution">
    <text evidence="1">The sequence shown here is derived from an EMBL/GenBank/DDBJ whole genome shotgun (WGS) entry which is preliminary data.</text>
</comment>
<dbReference type="RefSeq" id="WP_346337212.1">
    <property type="nucleotide sequence ID" value="NZ_JBBYXI010000003.1"/>
</dbReference>
<evidence type="ECO:0000313" key="2">
    <source>
        <dbReference type="Proteomes" id="UP001418637"/>
    </source>
</evidence>
<dbReference type="SUPFAM" id="SSF53187">
    <property type="entry name" value="Zn-dependent exopeptidases"/>
    <property type="match status" value="1"/>
</dbReference>
<proteinExistence type="predicted"/>
<reference evidence="1 2" key="1">
    <citation type="submission" date="2024-04" db="EMBL/GenBank/DDBJ databases">
        <title>A novel species isolated from cricket.</title>
        <authorList>
            <person name="Wang H.-C."/>
        </authorList>
    </citation>
    <scope>NUCLEOTIDE SEQUENCE [LARGE SCALE GENOMIC DNA]</scope>
    <source>
        <strain evidence="1 2">WL0021</strain>
    </source>
</reference>
<gene>
    <name evidence="1" type="ORF">WJT86_08905</name>
</gene>
<evidence type="ECO:0000313" key="1">
    <source>
        <dbReference type="EMBL" id="MEN3931174.1"/>
    </source>
</evidence>
<accession>A0ABV0BJJ2</accession>
<dbReference type="PIRSF" id="PIRSF029730">
    <property type="entry name" value="UCP029730"/>
    <property type="match status" value="1"/>
</dbReference>
<dbReference type="EMBL" id="JBBYXI010000003">
    <property type="protein sequence ID" value="MEN3931174.1"/>
    <property type="molecule type" value="Genomic_DNA"/>
</dbReference>
<organism evidence="1 2">
    <name type="scientific">Hohaiivirga grylli</name>
    <dbReference type="NCBI Taxonomy" id="3133970"/>
    <lineage>
        <taxon>Bacteria</taxon>
        <taxon>Pseudomonadati</taxon>
        <taxon>Pseudomonadota</taxon>
        <taxon>Alphaproteobacteria</taxon>
        <taxon>Hyphomicrobiales</taxon>
        <taxon>Methylobacteriaceae</taxon>
        <taxon>Hohaiivirga</taxon>
    </lineage>
</organism>
<dbReference type="Pfam" id="PF05013">
    <property type="entry name" value="FGase"/>
    <property type="match status" value="1"/>
</dbReference>
<name>A0ABV0BJJ2_9HYPH</name>
<dbReference type="Proteomes" id="UP001418637">
    <property type="component" value="Unassembled WGS sequence"/>
</dbReference>
<protein>
    <submittedName>
        <fullName evidence="1">N-formylglutamate amidohydrolase</fullName>
    </submittedName>
</protein>
<dbReference type="InterPro" id="IPR011227">
    <property type="entry name" value="UCP029730"/>
</dbReference>
<dbReference type="InterPro" id="IPR007709">
    <property type="entry name" value="N-FG_amidohydro"/>
</dbReference>
<keyword evidence="2" id="KW-1185">Reference proteome</keyword>
<sequence length="274" mass="30672">MTLSAALSTHSQKNVEVLEDFSPHPVEVIQGNFKSGILLLCDHASNHVPDDLKQLGLPDAQFERHIGYDIGAAQVTRLLAGYLKAPAALTQFSRLVIDPNRGRDDPTLVMRLSDGAVVPGNAYVNSTDIHARITRFYEPYDRVIRDFIAQFQIRGINPLIISIHSFTPVWRGVPRPWQIGFLWHEDKRLTDFLITQMQKMAHLTIGDNEPYAGGLPGDTIDRHATKHGFANTLIELRQDLIADEAGARSWAERLAPLLVEASGQKVMHEIRHIP</sequence>